<dbReference type="RefSeq" id="WP_123793609.1">
    <property type="nucleotide sequence ID" value="NZ_RKQK01000004.1"/>
</dbReference>
<evidence type="ECO:0000259" key="1">
    <source>
        <dbReference type="PROSITE" id="PS50828"/>
    </source>
</evidence>
<name>A0A3N4UCE7_9RHOB</name>
<organism evidence="2 3">
    <name type="scientific">Pacificibacter maritimus</name>
    <dbReference type="NCBI Taxonomy" id="762213"/>
    <lineage>
        <taxon>Bacteria</taxon>
        <taxon>Pseudomonadati</taxon>
        <taxon>Pseudomonadota</taxon>
        <taxon>Alphaproteobacteria</taxon>
        <taxon>Rhodobacterales</taxon>
        <taxon>Roseobacteraceae</taxon>
        <taxon>Pacificibacter</taxon>
    </lineage>
</organism>
<dbReference type="GO" id="GO:0004519">
    <property type="term" value="F:endonuclease activity"/>
    <property type="evidence" value="ECO:0007669"/>
    <property type="project" value="UniProtKB-KW"/>
</dbReference>
<reference evidence="2 3" key="1">
    <citation type="submission" date="2018-11" db="EMBL/GenBank/DDBJ databases">
        <title>Genomic Encyclopedia of Type Strains, Phase IV (KMG-IV): sequencing the most valuable type-strain genomes for metagenomic binning, comparative biology and taxonomic classification.</title>
        <authorList>
            <person name="Goeker M."/>
        </authorList>
    </citation>
    <scope>NUCLEOTIDE SEQUENCE [LARGE SCALE GENOMIC DNA]</scope>
    <source>
        <strain evidence="2 3">DSM 104731</strain>
    </source>
</reference>
<dbReference type="SMART" id="SM00463">
    <property type="entry name" value="SMR"/>
    <property type="match status" value="1"/>
</dbReference>
<evidence type="ECO:0000313" key="3">
    <source>
        <dbReference type="Proteomes" id="UP000269689"/>
    </source>
</evidence>
<accession>A0A3N4UCE7</accession>
<dbReference type="AlphaFoldDB" id="A0A3N4UCE7"/>
<dbReference type="SUPFAM" id="SSF160443">
    <property type="entry name" value="SMR domain-like"/>
    <property type="match status" value="1"/>
</dbReference>
<sequence>MKRRGKKTLSDEDRSLWEEVKKTTIPLHAQPMPLQDMGELVPKPIERVETAKPLRQQIKEFSLGSKAKTPPPNHSLMPSISEALKQAPVQMDYKKFAKMRRGKLAPEARIDLHGMTVAQAHPVLTDFILSSHARGLRLVLVITGKGKDRDQGGPIPTPIGILKNQLPHWLRSAPLRLVVMQVTEAHLSHGGSGAYYVYLRRS</sequence>
<dbReference type="Proteomes" id="UP000269689">
    <property type="component" value="Unassembled WGS sequence"/>
</dbReference>
<dbReference type="PANTHER" id="PTHR35562:SF2">
    <property type="entry name" value="DNA ENDONUCLEASE SMRA-RELATED"/>
    <property type="match status" value="1"/>
</dbReference>
<dbReference type="PANTHER" id="PTHR35562">
    <property type="entry name" value="DNA ENDONUCLEASE SMRA-RELATED"/>
    <property type="match status" value="1"/>
</dbReference>
<keyword evidence="2" id="KW-0540">Nuclease</keyword>
<gene>
    <name evidence="2" type="ORF">EDD53_2489</name>
</gene>
<dbReference type="InterPro" id="IPR036063">
    <property type="entry name" value="Smr_dom_sf"/>
</dbReference>
<keyword evidence="2" id="KW-0378">Hydrolase</keyword>
<dbReference type="InterPro" id="IPR002625">
    <property type="entry name" value="Smr_dom"/>
</dbReference>
<keyword evidence="3" id="KW-1185">Reference proteome</keyword>
<dbReference type="Pfam" id="PF01713">
    <property type="entry name" value="Smr"/>
    <property type="match status" value="1"/>
</dbReference>
<dbReference type="EMBL" id="RKQK01000004">
    <property type="protein sequence ID" value="RPE64729.1"/>
    <property type="molecule type" value="Genomic_DNA"/>
</dbReference>
<dbReference type="Gene3D" id="3.30.1370.110">
    <property type="match status" value="1"/>
</dbReference>
<keyword evidence="2" id="KW-0255">Endonuclease</keyword>
<dbReference type="OrthoDB" id="7165597at2"/>
<protein>
    <submittedName>
        <fullName evidence="2">DNA-nicking Smr family endonuclease</fullName>
    </submittedName>
</protein>
<dbReference type="PROSITE" id="PS50828">
    <property type="entry name" value="SMR"/>
    <property type="match status" value="1"/>
</dbReference>
<proteinExistence type="predicted"/>
<feature type="domain" description="Smr" evidence="1">
    <location>
        <begin position="110"/>
        <end position="200"/>
    </location>
</feature>
<comment type="caution">
    <text evidence="2">The sequence shown here is derived from an EMBL/GenBank/DDBJ whole genome shotgun (WGS) entry which is preliminary data.</text>
</comment>
<evidence type="ECO:0000313" key="2">
    <source>
        <dbReference type="EMBL" id="RPE64729.1"/>
    </source>
</evidence>